<evidence type="ECO:0000313" key="3">
    <source>
        <dbReference type="Proteomes" id="UP000507470"/>
    </source>
</evidence>
<dbReference type="EMBL" id="CACVKT020008352">
    <property type="protein sequence ID" value="CAC5414664.1"/>
    <property type="molecule type" value="Genomic_DNA"/>
</dbReference>
<dbReference type="AlphaFoldDB" id="A0A6J8E1G0"/>
<keyword evidence="2" id="KW-0378">Hydrolase</keyword>
<gene>
    <name evidence="2" type="ORF">MCOR_47421</name>
</gene>
<protein>
    <submittedName>
        <fullName evidence="2">TPP2</fullName>
        <ecNumber evidence="2">3.4.14.10</ecNumber>
    </submittedName>
</protein>
<dbReference type="Proteomes" id="UP000507470">
    <property type="component" value="Unassembled WGS sequence"/>
</dbReference>
<reference evidence="2 3" key="1">
    <citation type="submission" date="2020-06" db="EMBL/GenBank/DDBJ databases">
        <authorList>
            <person name="Li R."/>
            <person name="Bekaert M."/>
        </authorList>
    </citation>
    <scope>NUCLEOTIDE SEQUENCE [LARGE SCALE GENOMIC DNA]</scope>
    <source>
        <strain evidence="3">wild</strain>
    </source>
</reference>
<evidence type="ECO:0000313" key="2">
    <source>
        <dbReference type="EMBL" id="CAC5414664.1"/>
    </source>
</evidence>
<dbReference type="EC" id="3.4.14.10" evidence="2"/>
<sequence length="418" mass="48059">MIDSQSLILKRLGNKFKMPVNPVQHRMKRIFRKISICFVFLSRINNGPIRPYQTRHGNNHHSNNGHDGHNKPTSNFRVASLCFMFLRRLHAFEDHFHACNTQNHRPLMKKPKRNLNASGKCPCCNLKTDSENGEEQTKTILTHFLRDIVPKFSRICIGQNPQSSSQIWTPDKKPQKWPTSLVWKDPNNTPKDTLEVLQKKMDILMQLCDIKKIPPEYYPELQAYKEYCHELSNKKESADISKLQILRQQRKKSHDLAQACRKFSEFVQHHGLPDKSPLLQKEIQRLSQVLHEANSNNKLASQFDEVYCAIANAEGTEKPPEEFMAQFASSSQTYTAGDIFMATSAGSFRRDNSYSSYLTNSQGSEFQDIFYARRPCEKRVFADTTQNSNFVYNPLGGKRLKACSQSILENGFAGSGFF</sequence>
<accession>A0A6J8E1G0</accession>
<dbReference type="OrthoDB" id="6053764at2759"/>
<keyword evidence="3" id="KW-1185">Reference proteome</keyword>
<proteinExistence type="predicted"/>
<feature type="region of interest" description="Disordered" evidence="1">
    <location>
        <begin position="51"/>
        <end position="71"/>
    </location>
</feature>
<name>A0A6J8E1G0_MYTCO</name>
<evidence type="ECO:0000256" key="1">
    <source>
        <dbReference type="SAM" id="MobiDB-lite"/>
    </source>
</evidence>
<organism evidence="2 3">
    <name type="scientific">Mytilus coruscus</name>
    <name type="common">Sea mussel</name>
    <dbReference type="NCBI Taxonomy" id="42192"/>
    <lineage>
        <taxon>Eukaryota</taxon>
        <taxon>Metazoa</taxon>
        <taxon>Spiralia</taxon>
        <taxon>Lophotrochozoa</taxon>
        <taxon>Mollusca</taxon>
        <taxon>Bivalvia</taxon>
        <taxon>Autobranchia</taxon>
        <taxon>Pteriomorphia</taxon>
        <taxon>Mytilida</taxon>
        <taxon>Mytiloidea</taxon>
        <taxon>Mytilidae</taxon>
        <taxon>Mytilinae</taxon>
        <taxon>Mytilus</taxon>
    </lineage>
</organism>
<dbReference type="GO" id="GO:0008240">
    <property type="term" value="F:tripeptidyl-peptidase activity"/>
    <property type="evidence" value="ECO:0007669"/>
    <property type="project" value="UniProtKB-EC"/>
</dbReference>